<dbReference type="GO" id="GO:0003676">
    <property type="term" value="F:nucleic acid binding"/>
    <property type="evidence" value="ECO:0007669"/>
    <property type="project" value="InterPro"/>
</dbReference>
<name>A0A445H6Y6_GLYSO</name>
<dbReference type="Gramene" id="XM_028343756.1">
    <property type="protein sequence ID" value="XP_028199557.1"/>
    <property type="gene ID" value="LOC114384081"/>
</dbReference>
<evidence type="ECO:0000259" key="1">
    <source>
        <dbReference type="Pfam" id="PF04059"/>
    </source>
</evidence>
<protein>
    <submittedName>
        <fullName evidence="2">Protein terminal ear1</fullName>
    </submittedName>
</protein>
<dbReference type="InterPro" id="IPR012677">
    <property type="entry name" value="Nucleotide-bd_a/b_plait_sf"/>
</dbReference>
<dbReference type="Gene3D" id="3.30.70.330">
    <property type="match status" value="1"/>
</dbReference>
<keyword evidence="3" id="KW-1185">Reference proteome</keyword>
<dbReference type="SMR" id="A0A445H6Y6"/>
<dbReference type="Pfam" id="PF04059">
    <property type="entry name" value="RRM_2"/>
    <property type="match status" value="1"/>
</dbReference>
<dbReference type="InterPro" id="IPR035979">
    <property type="entry name" value="RBD_domain_sf"/>
</dbReference>
<reference evidence="2 3" key="1">
    <citation type="submission" date="2018-09" db="EMBL/GenBank/DDBJ databases">
        <title>A high-quality reference genome of wild soybean provides a powerful tool to mine soybean genomes.</title>
        <authorList>
            <person name="Xie M."/>
            <person name="Chung C.Y.L."/>
            <person name="Li M.-W."/>
            <person name="Wong F.-L."/>
            <person name="Chan T.-F."/>
            <person name="Lam H.-M."/>
        </authorList>
    </citation>
    <scope>NUCLEOTIDE SEQUENCE [LARGE SCALE GENOMIC DNA]</scope>
    <source>
        <strain evidence="3">cv. W05</strain>
        <tissue evidence="2">Hypocotyl of etiolated seedlings</tissue>
    </source>
</reference>
<proteinExistence type="predicted"/>
<organism evidence="2 3">
    <name type="scientific">Glycine soja</name>
    <name type="common">Wild soybean</name>
    <dbReference type="NCBI Taxonomy" id="3848"/>
    <lineage>
        <taxon>Eukaryota</taxon>
        <taxon>Viridiplantae</taxon>
        <taxon>Streptophyta</taxon>
        <taxon>Embryophyta</taxon>
        <taxon>Tracheophyta</taxon>
        <taxon>Spermatophyta</taxon>
        <taxon>Magnoliopsida</taxon>
        <taxon>eudicotyledons</taxon>
        <taxon>Gunneridae</taxon>
        <taxon>Pentapetalae</taxon>
        <taxon>rosids</taxon>
        <taxon>fabids</taxon>
        <taxon>Fabales</taxon>
        <taxon>Fabaceae</taxon>
        <taxon>Papilionoideae</taxon>
        <taxon>50 kb inversion clade</taxon>
        <taxon>NPAAA clade</taxon>
        <taxon>indigoferoid/millettioid clade</taxon>
        <taxon>Phaseoleae</taxon>
        <taxon>Glycine</taxon>
        <taxon>Glycine subgen. Soja</taxon>
    </lineage>
</organism>
<evidence type="ECO:0000313" key="2">
    <source>
        <dbReference type="EMBL" id="RZB69347.1"/>
    </source>
</evidence>
<dbReference type="EMBL" id="QZWG01000014">
    <property type="protein sequence ID" value="RZB69347.1"/>
    <property type="molecule type" value="Genomic_DNA"/>
</dbReference>
<accession>A0A445H6Y6</accession>
<evidence type="ECO:0000313" key="3">
    <source>
        <dbReference type="Proteomes" id="UP000289340"/>
    </source>
</evidence>
<dbReference type="AlphaFoldDB" id="A0A445H6Y6"/>
<dbReference type="Proteomes" id="UP000289340">
    <property type="component" value="Chromosome 14"/>
</dbReference>
<sequence>MSTACSPLQVILLQTCIMLSQYPYDYLLNPNAQLYNSTPSNQVFYDPRFISQYYVPPSFGFYPNFPFHAPITYDQNVKTDKAWASVRGRKLPAESNARALRNRAQAVPFPNTIQEAETYSITTVMIRNIPNQFKFEDLLLILDEHCFQQNKSAEDTKAWSKFDFVYLPMDYRKHAIEKRMSNLGYAFVNFTTPTAAFKFYSEFQGFEWDVTKNKKICEINVAQHQGKANLKRIFQAKVFKCESRDFLPVLYSRGRDGLNRRIKRNYVGKHVWGLPRRTLGTSSFNPNDV</sequence>
<dbReference type="SUPFAM" id="SSF54928">
    <property type="entry name" value="RNA-binding domain, RBD"/>
    <property type="match status" value="1"/>
</dbReference>
<dbReference type="InterPro" id="IPR007201">
    <property type="entry name" value="Mei2-like_Rrm_C"/>
</dbReference>
<feature type="domain" description="Mei2-like C-terminal RNA recognition motif" evidence="1">
    <location>
        <begin position="122"/>
        <end position="235"/>
    </location>
</feature>
<comment type="caution">
    <text evidence="2">The sequence shown here is derived from an EMBL/GenBank/DDBJ whole genome shotgun (WGS) entry which is preliminary data.</text>
</comment>
<gene>
    <name evidence="2" type="ORF">D0Y65_038916</name>
</gene>